<proteinExistence type="inferred from homology"/>
<evidence type="ECO:0000256" key="2">
    <source>
        <dbReference type="ARBA" id="ARBA00023015"/>
    </source>
</evidence>
<evidence type="ECO:0000313" key="6">
    <source>
        <dbReference type="EMBL" id="ACT60831.1"/>
    </source>
</evidence>
<gene>
    <name evidence="6" type="ordered locus">Hbal_3164</name>
</gene>
<evidence type="ECO:0000256" key="1">
    <source>
        <dbReference type="ARBA" id="ARBA00009437"/>
    </source>
</evidence>
<dbReference type="InterPro" id="IPR058163">
    <property type="entry name" value="LysR-type_TF_proteobact-type"/>
</dbReference>
<dbReference type="Gene3D" id="1.10.10.10">
    <property type="entry name" value="Winged helix-like DNA-binding domain superfamily/Winged helix DNA-binding domain"/>
    <property type="match status" value="1"/>
</dbReference>
<name>C6XRZ0_HIRBI</name>
<dbReference type="Pfam" id="PF03466">
    <property type="entry name" value="LysR_substrate"/>
    <property type="match status" value="1"/>
</dbReference>
<dbReference type="InterPro" id="IPR036390">
    <property type="entry name" value="WH_DNA-bd_sf"/>
</dbReference>
<evidence type="ECO:0000256" key="4">
    <source>
        <dbReference type="ARBA" id="ARBA00023163"/>
    </source>
</evidence>
<dbReference type="SUPFAM" id="SSF53850">
    <property type="entry name" value="Periplasmic binding protein-like II"/>
    <property type="match status" value="1"/>
</dbReference>
<dbReference type="Proteomes" id="UP000002745">
    <property type="component" value="Plasmid pHbal01"/>
</dbReference>
<dbReference type="OrthoDB" id="9798121at2"/>
<dbReference type="Gene3D" id="3.40.190.290">
    <property type="match status" value="1"/>
</dbReference>
<dbReference type="InterPro" id="IPR000847">
    <property type="entry name" value="LysR_HTH_N"/>
</dbReference>
<dbReference type="PROSITE" id="PS50931">
    <property type="entry name" value="HTH_LYSR"/>
    <property type="match status" value="1"/>
</dbReference>
<feature type="domain" description="HTH lysR-type" evidence="5">
    <location>
        <begin position="8"/>
        <end position="65"/>
    </location>
</feature>
<dbReference type="Pfam" id="PF00126">
    <property type="entry name" value="HTH_1"/>
    <property type="match status" value="1"/>
</dbReference>
<dbReference type="GO" id="GO:0006351">
    <property type="term" value="P:DNA-templated transcription"/>
    <property type="evidence" value="ECO:0007669"/>
    <property type="project" value="TreeGrafter"/>
</dbReference>
<evidence type="ECO:0000313" key="7">
    <source>
        <dbReference type="Proteomes" id="UP000002745"/>
    </source>
</evidence>
<comment type="similarity">
    <text evidence="1">Belongs to the LysR transcriptional regulatory family.</text>
</comment>
<keyword evidence="4" id="KW-0804">Transcription</keyword>
<geneLocation type="plasmid" evidence="6 7">
    <name>pHbal01</name>
</geneLocation>
<accession>C6XRZ0</accession>
<dbReference type="PANTHER" id="PTHR30537">
    <property type="entry name" value="HTH-TYPE TRANSCRIPTIONAL REGULATOR"/>
    <property type="match status" value="1"/>
</dbReference>
<keyword evidence="6" id="KW-0614">Plasmid</keyword>
<dbReference type="AlphaFoldDB" id="C6XRZ0"/>
<dbReference type="KEGG" id="hba:Hbal_3164"/>
<dbReference type="HOGENOM" id="CLU_039613_2_0_5"/>
<dbReference type="GO" id="GO:0043565">
    <property type="term" value="F:sequence-specific DNA binding"/>
    <property type="evidence" value="ECO:0007669"/>
    <property type="project" value="TreeGrafter"/>
</dbReference>
<dbReference type="InterPro" id="IPR036388">
    <property type="entry name" value="WH-like_DNA-bd_sf"/>
</dbReference>
<evidence type="ECO:0000259" key="5">
    <source>
        <dbReference type="PROSITE" id="PS50931"/>
    </source>
</evidence>
<dbReference type="PANTHER" id="PTHR30537:SF3">
    <property type="entry name" value="TRANSCRIPTIONAL REGULATORY PROTEIN"/>
    <property type="match status" value="1"/>
</dbReference>
<sequence>MDWRSIKFDWNKARAFLVTAEEGSLSAAARALDMNQPTLSRQVSSFEEELGVSLFERVGKGLELTPHGLQLVDHVRAMGEAAVQFSLTATGQIDQIEGVVAISASDAVSTYILPDMMVDIRRAEPGVILEIVATNTLSDLRRREADIAVRHAQPIEPDLIGRKVRCVNCWLYATPDYLASIGAPASLADLNNADFIGFGDNTQLLQGLNAIGIPASPDSFKLSCENGTVSWELVRKGLGIGIITEDIALNFPELIRVPVPQTPIPVSYWLVAHKELRTNRRIRFVFDRLVEAFAKYPQP</sequence>
<dbReference type="GO" id="GO:0003700">
    <property type="term" value="F:DNA-binding transcription factor activity"/>
    <property type="evidence" value="ECO:0007669"/>
    <property type="project" value="InterPro"/>
</dbReference>
<dbReference type="PRINTS" id="PR00039">
    <property type="entry name" value="HTHLYSR"/>
</dbReference>
<dbReference type="SUPFAM" id="SSF46785">
    <property type="entry name" value="Winged helix' DNA-binding domain"/>
    <property type="match status" value="1"/>
</dbReference>
<keyword evidence="3" id="KW-0238">DNA-binding</keyword>
<dbReference type="InterPro" id="IPR005119">
    <property type="entry name" value="LysR_subst-bd"/>
</dbReference>
<protein>
    <submittedName>
        <fullName evidence="6">Transcriptional regulator, LysR family</fullName>
    </submittedName>
</protein>
<dbReference type="RefSeq" id="WP_012778218.1">
    <property type="nucleotide sequence ID" value="NC_012983.1"/>
</dbReference>
<evidence type="ECO:0000256" key="3">
    <source>
        <dbReference type="ARBA" id="ARBA00023125"/>
    </source>
</evidence>
<organism evidence="6 7">
    <name type="scientific">Hirschia baltica (strain ATCC 49814 / DSM 5838 / IFAM 1418)</name>
    <dbReference type="NCBI Taxonomy" id="582402"/>
    <lineage>
        <taxon>Bacteria</taxon>
        <taxon>Pseudomonadati</taxon>
        <taxon>Pseudomonadota</taxon>
        <taxon>Alphaproteobacteria</taxon>
        <taxon>Hyphomonadales</taxon>
        <taxon>Hyphomonadaceae</taxon>
        <taxon>Hirschia</taxon>
    </lineage>
</organism>
<keyword evidence="7" id="KW-1185">Reference proteome</keyword>
<keyword evidence="2" id="KW-0805">Transcription regulation</keyword>
<reference evidence="7" key="1">
    <citation type="journal article" date="2011" name="J. Bacteriol.">
        <title>Genome sequences of eight morphologically diverse alphaproteobacteria.</title>
        <authorList>
            <consortium name="US DOE Joint Genome Institute"/>
            <person name="Brown P.J."/>
            <person name="Kysela D.T."/>
            <person name="Buechlein A."/>
            <person name="Hemmerich C."/>
            <person name="Brun Y.V."/>
        </authorList>
    </citation>
    <scope>NUCLEOTIDE SEQUENCE [LARGE SCALE GENOMIC DNA]</scope>
    <source>
        <strain evidence="7">ATCC 49814 / DSM 5838 / IFAM 1418</strain>
        <plasmid evidence="7">pHbal01</plasmid>
    </source>
</reference>
<dbReference type="eggNOG" id="COG0583">
    <property type="taxonomic scope" value="Bacteria"/>
</dbReference>
<dbReference type="EMBL" id="CP001679">
    <property type="protein sequence ID" value="ACT60831.1"/>
    <property type="molecule type" value="Genomic_DNA"/>
</dbReference>
<dbReference type="FunFam" id="1.10.10.10:FF:000001">
    <property type="entry name" value="LysR family transcriptional regulator"/>
    <property type="match status" value="1"/>
</dbReference>